<keyword evidence="2" id="KW-0479">Metal-binding</keyword>
<dbReference type="Gene3D" id="2.60.40.420">
    <property type="entry name" value="Cupredoxins - blue copper proteins"/>
    <property type="match status" value="3"/>
</dbReference>
<evidence type="ECO:0000313" key="12">
    <source>
        <dbReference type="Proteomes" id="UP000078397"/>
    </source>
</evidence>
<comment type="similarity">
    <text evidence="1">Belongs to the multicopper oxidase family.</text>
</comment>
<dbReference type="SUPFAM" id="SSF49503">
    <property type="entry name" value="Cupredoxins"/>
    <property type="match status" value="3"/>
</dbReference>
<protein>
    <submittedName>
        <fullName evidence="11">Laccase</fullName>
    </submittedName>
</protein>
<dbReference type="InterPro" id="IPR011707">
    <property type="entry name" value="Cu-oxidase-like_N"/>
</dbReference>
<keyword evidence="3 7" id="KW-0732">Signal</keyword>
<dbReference type="InterPro" id="IPR001117">
    <property type="entry name" value="Cu-oxidase_2nd"/>
</dbReference>
<keyword evidence="6" id="KW-0325">Glycoprotein</keyword>
<dbReference type="RefSeq" id="XP_018138876.1">
    <property type="nucleotide sequence ID" value="XM_018281801.1"/>
</dbReference>
<dbReference type="PANTHER" id="PTHR11709:SF394">
    <property type="entry name" value="FI03373P-RELATED"/>
    <property type="match status" value="1"/>
</dbReference>
<evidence type="ECO:0000259" key="9">
    <source>
        <dbReference type="Pfam" id="PF07731"/>
    </source>
</evidence>
<dbReference type="GeneID" id="28845795"/>
<dbReference type="Pfam" id="PF07732">
    <property type="entry name" value="Cu-oxidase_3"/>
    <property type="match status" value="1"/>
</dbReference>
<dbReference type="SMR" id="A0A179F6P4"/>
<organism evidence="11 12">
    <name type="scientific">Pochonia chlamydosporia 170</name>
    <dbReference type="NCBI Taxonomy" id="1380566"/>
    <lineage>
        <taxon>Eukaryota</taxon>
        <taxon>Fungi</taxon>
        <taxon>Dikarya</taxon>
        <taxon>Ascomycota</taxon>
        <taxon>Pezizomycotina</taxon>
        <taxon>Sordariomycetes</taxon>
        <taxon>Hypocreomycetidae</taxon>
        <taxon>Hypocreales</taxon>
        <taxon>Clavicipitaceae</taxon>
        <taxon>Pochonia</taxon>
    </lineage>
</organism>
<dbReference type="Pfam" id="PF07731">
    <property type="entry name" value="Cu-oxidase_2"/>
    <property type="match status" value="1"/>
</dbReference>
<evidence type="ECO:0000259" key="8">
    <source>
        <dbReference type="Pfam" id="PF00394"/>
    </source>
</evidence>
<dbReference type="STRING" id="1380566.A0A179F6P4"/>
<sequence>MLWLQRTIAVLSLAVVPSLSLQLRTHDASFTPDFVLSVTSQNISVGGMYKEATLVNNSLPGPTLRIPEQKTIWIRVYNNIKDDNVTMHWHGLAQAAFPFSDGSPLASQWPIPPGHFFDYELKTAKGTAGTYYYHSHVGFQASTASGALIVEDCGPAPYQTDGERIIFLQEYWNQSDKEAQKHLESTPMQWPGEPNGWLINGKSISNYKAVDSSTKALSVIRVEPGKTFMFRFVAATSLSLSLFGFDKHLKNLEIIEADGAYTKKQAVELMQIGSGQRYSALFHAKSCSELKQDDQLDYYIQLESRERNTVVTNYAVLRYKNTCNMVEKRLPTNANPKHKPMQLPPTIDGYLDYDLHPLQPNNFPTAAEVTRRVMISLQNHADPYFIWTMNNHTWSEDPTDTLPATTPHSPYLVNLYQNQSAHLPDYDAALANGGIDPMTKTYPAKIGEVLEIVFQQYGAHSNGSSKGMLDTHPMHGHGAHHYDIGGGKGAWDPAVVEKKLKGTQPVLRDTTMLYRYNKTTGQDEKMGWRVWRIRVDQPGVWMIHCHTLQHMVLGMQTVWVHGDANDILKVGKPDVVGYLTYGGDVYGNDTHAPQVVHFEEVE</sequence>
<dbReference type="InterPro" id="IPR035666">
    <property type="entry name" value="MCO_CuRO_3"/>
</dbReference>
<proteinExistence type="inferred from homology"/>
<dbReference type="OrthoDB" id="2121828at2759"/>
<dbReference type="GO" id="GO:0016491">
    <property type="term" value="F:oxidoreductase activity"/>
    <property type="evidence" value="ECO:0007669"/>
    <property type="project" value="UniProtKB-KW"/>
</dbReference>
<dbReference type="InterPro" id="IPR017762">
    <property type="entry name" value="Multicopper_oxidase_fun"/>
</dbReference>
<dbReference type="CDD" id="cd13895">
    <property type="entry name" value="CuRO_3_AAO_like_2"/>
    <property type="match status" value="1"/>
</dbReference>
<reference evidence="11 12" key="1">
    <citation type="journal article" date="2016" name="PLoS Pathog.">
        <title>Biosynthesis of antibiotic leucinostatins in bio-control fungus Purpureocillium lilacinum and their inhibition on phytophthora revealed by genome mining.</title>
        <authorList>
            <person name="Wang G."/>
            <person name="Liu Z."/>
            <person name="Lin R."/>
            <person name="Li E."/>
            <person name="Mao Z."/>
            <person name="Ling J."/>
            <person name="Yang Y."/>
            <person name="Yin W.B."/>
            <person name="Xie B."/>
        </authorList>
    </citation>
    <scope>NUCLEOTIDE SEQUENCE [LARGE SCALE GENOMIC DNA]</scope>
    <source>
        <strain evidence="11">170</strain>
    </source>
</reference>
<evidence type="ECO:0000256" key="1">
    <source>
        <dbReference type="ARBA" id="ARBA00010609"/>
    </source>
</evidence>
<keyword evidence="12" id="KW-1185">Reference proteome</keyword>
<dbReference type="PANTHER" id="PTHR11709">
    <property type="entry name" value="MULTI-COPPER OXIDASE"/>
    <property type="match status" value="1"/>
</dbReference>
<keyword evidence="4" id="KW-0560">Oxidoreductase</keyword>
<accession>A0A179F6P4</accession>
<feature type="chain" id="PRO_5008101298" evidence="7">
    <location>
        <begin position="21"/>
        <end position="602"/>
    </location>
</feature>
<name>A0A179F6P4_METCM</name>
<evidence type="ECO:0000256" key="3">
    <source>
        <dbReference type="ARBA" id="ARBA00022729"/>
    </source>
</evidence>
<evidence type="ECO:0000256" key="6">
    <source>
        <dbReference type="ARBA" id="ARBA00023180"/>
    </source>
</evidence>
<dbReference type="GO" id="GO:0005507">
    <property type="term" value="F:copper ion binding"/>
    <property type="evidence" value="ECO:0007669"/>
    <property type="project" value="InterPro"/>
</dbReference>
<evidence type="ECO:0000256" key="7">
    <source>
        <dbReference type="SAM" id="SignalP"/>
    </source>
</evidence>
<dbReference type="AlphaFoldDB" id="A0A179F6P4"/>
<feature type="signal peptide" evidence="7">
    <location>
        <begin position="1"/>
        <end position="20"/>
    </location>
</feature>
<dbReference type="NCBIfam" id="TIGR03390">
    <property type="entry name" value="ascorbOXfungal"/>
    <property type="match status" value="1"/>
</dbReference>
<evidence type="ECO:0000259" key="10">
    <source>
        <dbReference type="Pfam" id="PF07732"/>
    </source>
</evidence>
<evidence type="ECO:0000256" key="5">
    <source>
        <dbReference type="ARBA" id="ARBA00023008"/>
    </source>
</evidence>
<dbReference type="InterPro" id="IPR011706">
    <property type="entry name" value="Cu-oxidase_C"/>
</dbReference>
<dbReference type="InterPro" id="IPR002355">
    <property type="entry name" value="Cu_oxidase_Cu_BS"/>
</dbReference>
<evidence type="ECO:0000256" key="4">
    <source>
        <dbReference type="ARBA" id="ARBA00023002"/>
    </source>
</evidence>
<comment type="caution">
    <text evidence="11">The sequence shown here is derived from an EMBL/GenBank/DDBJ whole genome shotgun (WGS) entry which is preliminary data.</text>
</comment>
<evidence type="ECO:0000256" key="2">
    <source>
        <dbReference type="ARBA" id="ARBA00022723"/>
    </source>
</evidence>
<feature type="domain" description="Plastocyanin-like" evidence="8">
    <location>
        <begin position="164"/>
        <end position="321"/>
    </location>
</feature>
<dbReference type="PROSITE" id="PS00080">
    <property type="entry name" value="MULTICOPPER_OXIDASE2"/>
    <property type="match status" value="1"/>
</dbReference>
<feature type="domain" description="Plastocyanin-like" evidence="9">
    <location>
        <begin position="414"/>
        <end position="562"/>
    </location>
</feature>
<dbReference type="Proteomes" id="UP000078397">
    <property type="component" value="Unassembled WGS sequence"/>
</dbReference>
<dbReference type="InterPro" id="IPR045087">
    <property type="entry name" value="Cu-oxidase_fam"/>
</dbReference>
<dbReference type="InterPro" id="IPR008972">
    <property type="entry name" value="Cupredoxin"/>
</dbReference>
<feature type="domain" description="Plastocyanin-like" evidence="10">
    <location>
        <begin position="38"/>
        <end position="152"/>
    </location>
</feature>
<dbReference type="Pfam" id="PF00394">
    <property type="entry name" value="Cu-oxidase"/>
    <property type="match status" value="1"/>
</dbReference>
<dbReference type="EMBL" id="LSBJ02000001">
    <property type="protein sequence ID" value="OAQ61067.1"/>
    <property type="molecule type" value="Genomic_DNA"/>
</dbReference>
<gene>
    <name evidence="11" type="ORF">VFPPC_02090</name>
</gene>
<keyword evidence="5" id="KW-0186">Copper</keyword>
<evidence type="ECO:0000313" key="11">
    <source>
        <dbReference type="EMBL" id="OAQ61067.1"/>
    </source>
</evidence>
<dbReference type="KEGG" id="pchm:VFPPC_02090"/>